<name>G5JSA7_STRCG</name>
<accession>G5JSA7</accession>
<comment type="caution">
    <text evidence="3">The sequence shown here is derived from an EMBL/GenBank/DDBJ whole genome shotgun (WGS) entry which is preliminary data.</text>
</comment>
<dbReference type="EMBL" id="AEUV02000002">
    <property type="protein sequence ID" value="EHI75052.1"/>
    <property type="molecule type" value="Genomic_DNA"/>
</dbReference>
<feature type="domain" description="Winged helix-turn helix" evidence="2">
    <location>
        <begin position="103"/>
        <end position="160"/>
    </location>
</feature>
<evidence type="ECO:0000313" key="4">
    <source>
        <dbReference type="Proteomes" id="UP000004322"/>
    </source>
</evidence>
<dbReference type="Pfam" id="PF13551">
    <property type="entry name" value="HTH_29"/>
    <property type="match status" value="1"/>
</dbReference>
<evidence type="ECO:0000313" key="3">
    <source>
        <dbReference type="EMBL" id="EHI75052.1"/>
    </source>
</evidence>
<reference evidence="3" key="1">
    <citation type="submission" date="2011-07" db="EMBL/GenBank/DDBJ databases">
        <authorList>
            <person name="Stanhope M.J."/>
            <person name="Durkin A.S."/>
            <person name="Hostetler J."/>
            <person name="Kim M."/>
            <person name="Radune D."/>
            <person name="Singh I."/>
            <person name="Town C.D."/>
        </authorList>
    </citation>
    <scope>NUCLEOTIDE SEQUENCE [LARGE SCALE GENOMIC DNA]</scope>
    <source>
        <strain evidence="3">HS-6</strain>
    </source>
</reference>
<dbReference type="Pfam" id="PF13592">
    <property type="entry name" value="HTH_33"/>
    <property type="match status" value="1"/>
</dbReference>
<keyword evidence="4" id="KW-1185">Reference proteome</keyword>
<feature type="region of interest" description="Disordered" evidence="1">
    <location>
        <begin position="138"/>
        <end position="167"/>
    </location>
</feature>
<protein>
    <recommendedName>
        <fullName evidence="2">Winged helix-turn helix domain-containing protein</fullName>
    </recommendedName>
</protein>
<evidence type="ECO:0000256" key="1">
    <source>
        <dbReference type="SAM" id="MobiDB-lite"/>
    </source>
</evidence>
<organism evidence="3 4">
    <name type="scientific">Streptococcus criceti HS-6</name>
    <dbReference type="NCBI Taxonomy" id="873449"/>
    <lineage>
        <taxon>Bacteria</taxon>
        <taxon>Bacillati</taxon>
        <taxon>Bacillota</taxon>
        <taxon>Bacilli</taxon>
        <taxon>Lactobacillales</taxon>
        <taxon>Streptococcaceae</taxon>
        <taxon>Streptococcus</taxon>
    </lineage>
</organism>
<dbReference type="eggNOG" id="COG3415">
    <property type="taxonomic scope" value="Bacteria"/>
</dbReference>
<dbReference type="InterPro" id="IPR009057">
    <property type="entry name" value="Homeodomain-like_sf"/>
</dbReference>
<gene>
    <name evidence="3" type="ORF">STRCR_0885</name>
</gene>
<proteinExistence type="predicted"/>
<dbReference type="AlphaFoldDB" id="G5JSA7"/>
<evidence type="ECO:0000259" key="2">
    <source>
        <dbReference type="Pfam" id="PF13592"/>
    </source>
</evidence>
<dbReference type="SUPFAM" id="SSF46689">
    <property type="entry name" value="Homeodomain-like"/>
    <property type="match status" value="1"/>
</dbReference>
<dbReference type="InterPro" id="IPR025959">
    <property type="entry name" value="Winged_HTH_dom"/>
</dbReference>
<dbReference type="Proteomes" id="UP000004322">
    <property type="component" value="Unassembled WGS sequence"/>
</dbReference>
<sequence length="167" mass="19290">MTLEITPAQAQELKQALKDKANDKHYRKLHALLLHYEGKSLTAIGKEVGLVHQTIRNLITRYQEGGLSAILKEKRGGRRRSYLTVEEEQAFLKEQFEQAIDGKFITIEALFDAYQKRVGHPTTREGFYALLKRHGWRKVSPRPQHPKKADAQVIEVSKNKIYSQERP</sequence>